<comment type="caution">
    <text evidence="7">The sequence shown here is derived from an EMBL/GenBank/DDBJ whole genome shotgun (WGS) entry which is preliminary data.</text>
</comment>
<dbReference type="PANTHER" id="PTHR11206">
    <property type="entry name" value="MULTIDRUG RESISTANCE PROTEIN"/>
    <property type="match status" value="1"/>
</dbReference>
<accession>A0A9Q0FMU5</accession>
<feature type="transmembrane region" description="Helical" evidence="6">
    <location>
        <begin position="163"/>
        <end position="185"/>
    </location>
</feature>
<feature type="transmembrane region" description="Helical" evidence="6">
    <location>
        <begin position="416"/>
        <end position="439"/>
    </location>
</feature>
<dbReference type="GO" id="GO:1990961">
    <property type="term" value="P:xenobiotic detoxification by transmembrane export across the plasma membrane"/>
    <property type="evidence" value="ECO:0007669"/>
    <property type="project" value="InterPro"/>
</dbReference>
<dbReference type="CDD" id="cd13132">
    <property type="entry name" value="MATE_eukaryotic"/>
    <property type="match status" value="1"/>
</dbReference>
<dbReference type="InterPro" id="IPR002528">
    <property type="entry name" value="MATE_fam"/>
</dbReference>
<evidence type="ECO:0000313" key="8">
    <source>
        <dbReference type="Proteomes" id="UP001141552"/>
    </source>
</evidence>
<dbReference type="EMBL" id="JAKUCV010004975">
    <property type="protein sequence ID" value="KAJ4833317.1"/>
    <property type="molecule type" value="Genomic_DNA"/>
</dbReference>
<proteinExistence type="inferred from homology"/>
<evidence type="ECO:0000256" key="4">
    <source>
        <dbReference type="ARBA" id="ARBA00022989"/>
    </source>
</evidence>
<dbReference type="Pfam" id="PF01554">
    <property type="entry name" value="MatE"/>
    <property type="match status" value="2"/>
</dbReference>
<evidence type="ECO:0000256" key="5">
    <source>
        <dbReference type="ARBA" id="ARBA00023136"/>
    </source>
</evidence>
<dbReference type="GO" id="GO:0015297">
    <property type="term" value="F:antiporter activity"/>
    <property type="evidence" value="ECO:0007669"/>
    <property type="project" value="InterPro"/>
</dbReference>
<dbReference type="NCBIfam" id="TIGR00797">
    <property type="entry name" value="matE"/>
    <property type="match status" value="1"/>
</dbReference>
<dbReference type="GO" id="GO:0042910">
    <property type="term" value="F:xenobiotic transmembrane transporter activity"/>
    <property type="evidence" value="ECO:0007669"/>
    <property type="project" value="InterPro"/>
</dbReference>
<name>A0A9Q0FMU5_9ROSI</name>
<dbReference type="InterPro" id="IPR045069">
    <property type="entry name" value="MATE_euk"/>
</dbReference>
<feature type="transmembrane region" description="Helical" evidence="6">
    <location>
        <begin position="235"/>
        <end position="254"/>
    </location>
</feature>
<dbReference type="GO" id="GO:0016020">
    <property type="term" value="C:membrane"/>
    <property type="evidence" value="ECO:0007669"/>
    <property type="project" value="UniProtKB-SubCell"/>
</dbReference>
<feature type="transmembrane region" description="Helical" evidence="6">
    <location>
        <begin position="388"/>
        <end position="410"/>
    </location>
</feature>
<reference evidence="7" key="2">
    <citation type="journal article" date="2023" name="Plants (Basel)">
        <title>Annotation of the Turnera subulata (Passifloraceae) Draft Genome Reveals the S-Locus Evolved after the Divergence of Turneroideae from Passifloroideae in a Stepwise Manner.</title>
        <authorList>
            <person name="Henning P.M."/>
            <person name="Roalson E.H."/>
            <person name="Mir W."/>
            <person name="McCubbin A.G."/>
            <person name="Shore J.S."/>
        </authorList>
    </citation>
    <scope>NUCLEOTIDE SEQUENCE</scope>
    <source>
        <strain evidence="7">F60SS</strain>
    </source>
</reference>
<evidence type="ECO:0000256" key="2">
    <source>
        <dbReference type="ARBA" id="ARBA00010199"/>
    </source>
</evidence>
<comment type="similarity">
    <text evidence="2 6">Belongs to the multi antimicrobial extrusion (MATE) (TC 2.A.66.1) family.</text>
</comment>
<dbReference type="AlphaFoldDB" id="A0A9Q0FMU5"/>
<feature type="transmembrane region" description="Helical" evidence="6">
    <location>
        <begin position="191"/>
        <end position="214"/>
    </location>
</feature>
<feature type="transmembrane region" description="Helical" evidence="6">
    <location>
        <begin position="42"/>
        <end position="64"/>
    </location>
</feature>
<comment type="subcellular location">
    <subcellularLocation>
        <location evidence="1">Membrane</location>
        <topology evidence="1">Multi-pass membrane protein</topology>
    </subcellularLocation>
</comment>
<sequence>MDDLKQVVEELLLLWNIAYPILISSLLLHSKSIISMLFLGHLGNTALAGGSLSIGFANITGYSIMKGLAMGMEPICCQAYGAKRWSVLSNTYQKTLCIQFLAVIPISLLWLNMEPILLCFGQDQSITSIAKIYIKYSIPELLAQAHLHPLRAFLRAQNLTKPLIISSTCAMILHLPINYLLVIYFNLGVRGVALASFCYTLNFNIGLLICLILSRDAIKPWSRQAVNKCTQGWKPLLALMLPTVLSVCLEWWWYEIMLLLCGLLDNPQQNVAAMGILVQVTGLLYVFPYTLSMSLSARVGQELGAGEPARAQGMAIMGLLTACFLGLLAFACTVAMRNQWGILYTSEPHILALVAAALPILGMCELGNCPQTAVCGILIGSARPNLGACINFGSFYLIGLPAAVVMAFVFKMGFVGLWFGLLAAEACCVCMMICSLVCTDWRYQALRAKELTQSQIPENSKDDFEANLLT</sequence>
<feature type="transmembrane region" description="Helical" evidence="6">
    <location>
        <begin position="12"/>
        <end position="30"/>
    </location>
</feature>
<feature type="transmembrane region" description="Helical" evidence="6">
    <location>
        <begin position="348"/>
        <end position="367"/>
    </location>
</feature>
<protein>
    <recommendedName>
        <fullName evidence="6">Protein DETOXIFICATION</fullName>
    </recommendedName>
    <alternativeName>
        <fullName evidence="6">Multidrug and toxic compound extrusion protein</fullName>
    </alternativeName>
</protein>
<feature type="transmembrane region" description="Helical" evidence="6">
    <location>
        <begin position="313"/>
        <end position="336"/>
    </location>
</feature>
<evidence type="ECO:0000313" key="7">
    <source>
        <dbReference type="EMBL" id="KAJ4833317.1"/>
    </source>
</evidence>
<keyword evidence="3 6" id="KW-0812">Transmembrane</keyword>
<reference evidence="7" key="1">
    <citation type="submission" date="2022-02" db="EMBL/GenBank/DDBJ databases">
        <authorList>
            <person name="Henning P.M."/>
            <person name="McCubbin A.G."/>
            <person name="Shore J.S."/>
        </authorList>
    </citation>
    <scope>NUCLEOTIDE SEQUENCE</scope>
    <source>
        <strain evidence="7">F60SS</strain>
        <tissue evidence="7">Leaves</tissue>
    </source>
</reference>
<dbReference type="Proteomes" id="UP001141552">
    <property type="component" value="Unassembled WGS sequence"/>
</dbReference>
<keyword evidence="5 6" id="KW-0472">Membrane</keyword>
<evidence type="ECO:0000256" key="6">
    <source>
        <dbReference type="RuleBase" id="RU004914"/>
    </source>
</evidence>
<gene>
    <name evidence="7" type="ORF">Tsubulata_029642</name>
</gene>
<keyword evidence="8" id="KW-1185">Reference proteome</keyword>
<organism evidence="7 8">
    <name type="scientific">Turnera subulata</name>
    <dbReference type="NCBI Taxonomy" id="218843"/>
    <lineage>
        <taxon>Eukaryota</taxon>
        <taxon>Viridiplantae</taxon>
        <taxon>Streptophyta</taxon>
        <taxon>Embryophyta</taxon>
        <taxon>Tracheophyta</taxon>
        <taxon>Spermatophyta</taxon>
        <taxon>Magnoliopsida</taxon>
        <taxon>eudicotyledons</taxon>
        <taxon>Gunneridae</taxon>
        <taxon>Pentapetalae</taxon>
        <taxon>rosids</taxon>
        <taxon>fabids</taxon>
        <taxon>Malpighiales</taxon>
        <taxon>Passifloraceae</taxon>
        <taxon>Turnera</taxon>
    </lineage>
</organism>
<keyword evidence="4 6" id="KW-1133">Transmembrane helix</keyword>
<dbReference type="OrthoDB" id="2126698at2759"/>
<evidence type="ECO:0000256" key="3">
    <source>
        <dbReference type="ARBA" id="ARBA00022692"/>
    </source>
</evidence>
<feature type="transmembrane region" description="Helical" evidence="6">
    <location>
        <begin position="274"/>
        <end position="292"/>
    </location>
</feature>
<evidence type="ECO:0000256" key="1">
    <source>
        <dbReference type="ARBA" id="ARBA00004141"/>
    </source>
</evidence>